<proteinExistence type="predicted"/>
<evidence type="ECO:0000259" key="1">
    <source>
        <dbReference type="Pfam" id="PF01548"/>
    </source>
</evidence>
<dbReference type="EMBL" id="JAQZSM010000084">
    <property type="protein sequence ID" value="MDD7973934.1"/>
    <property type="molecule type" value="Genomic_DNA"/>
</dbReference>
<dbReference type="Pfam" id="PF02371">
    <property type="entry name" value="Transposase_20"/>
    <property type="match status" value="1"/>
</dbReference>
<evidence type="ECO:0000313" key="3">
    <source>
        <dbReference type="EMBL" id="MDD7973934.1"/>
    </source>
</evidence>
<comment type="caution">
    <text evidence="3">The sequence shown here is derived from an EMBL/GenBank/DDBJ whole genome shotgun (WGS) entry which is preliminary data.</text>
</comment>
<feature type="domain" description="Transposase IS110-like N-terminal" evidence="1">
    <location>
        <begin position="6"/>
        <end position="145"/>
    </location>
</feature>
<keyword evidence="4" id="KW-1185">Reference proteome</keyword>
<dbReference type="Proteomes" id="UP001431784">
    <property type="component" value="Unassembled WGS sequence"/>
</dbReference>
<dbReference type="PANTHER" id="PTHR33055:SF3">
    <property type="entry name" value="PUTATIVE TRANSPOSASE FOR IS117-RELATED"/>
    <property type="match status" value="1"/>
</dbReference>
<organism evidence="3 4">
    <name type="scientific">Roseinatronobacter alkalisoli</name>
    <dbReference type="NCBI Taxonomy" id="3028235"/>
    <lineage>
        <taxon>Bacteria</taxon>
        <taxon>Pseudomonadati</taxon>
        <taxon>Pseudomonadota</taxon>
        <taxon>Alphaproteobacteria</taxon>
        <taxon>Rhodobacterales</taxon>
        <taxon>Paracoccaceae</taxon>
        <taxon>Roseinatronobacter</taxon>
    </lineage>
</organism>
<protein>
    <submittedName>
        <fullName evidence="3">IS110 family transposase</fullName>
    </submittedName>
</protein>
<dbReference type="PANTHER" id="PTHR33055">
    <property type="entry name" value="TRANSPOSASE FOR INSERTION SEQUENCE ELEMENT IS1111A"/>
    <property type="match status" value="1"/>
</dbReference>
<dbReference type="RefSeq" id="WP_274354585.1">
    <property type="nucleotide sequence ID" value="NZ_JAQZSM010000084.1"/>
</dbReference>
<sequence>MKDMMIGIDLAKNVFQVHGALHTGEVQFRKKLTRTQFSEFMAQQEPCLIIFEACGGAHYWAHEMEALGHKVKLIAPQYVRPFVKRQKNDAADAEAIVIAARQPEMRFVARKTAEQQSRAAVFRGRERLVHQRTADVNALRALLHEHGHVFPQGTRNLNRMKILVEDKTTDLHALIREECMDLLAQIAEKTERIIERTTKLKTLAAKSDRARRLQTMPGIGPLTAIAVEAFGPDMTQFKTGRDFAAWLGLVPKQHSSGGKERLGRMTKAGQADIRRLLIIGAMSRVGWLGQRSILEGSWLSRMLARKPRMLVAIALANKMARQIWAMLTKNEDYRDPALAGGA</sequence>
<reference evidence="3" key="1">
    <citation type="submission" date="2023-02" db="EMBL/GenBank/DDBJ databases">
        <title>Description of Roseinatronobacter alkalisoli sp. nov., an alkaliphilic bacerium isolated from soda soil.</title>
        <authorList>
            <person name="Wei W."/>
        </authorList>
    </citation>
    <scope>NUCLEOTIDE SEQUENCE</scope>
    <source>
        <strain evidence="3">HJB301</strain>
    </source>
</reference>
<gene>
    <name evidence="3" type="ORF">PUT78_23180</name>
</gene>
<evidence type="ECO:0000313" key="4">
    <source>
        <dbReference type="Proteomes" id="UP001431784"/>
    </source>
</evidence>
<evidence type="ECO:0000259" key="2">
    <source>
        <dbReference type="Pfam" id="PF02371"/>
    </source>
</evidence>
<dbReference type="InterPro" id="IPR047650">
    <property type="entry name" value="Transpos_IS110"/>
</dbReference>
<dbReference type="Pfam" id="PF01548">
    <property type="entry name" value="DEDD_Tnp_IS110"/>
    <property type="match status" value="1"/>
</dbReference>
<dbReference type="InterPro" id="IPR003346">
    <property type="entry name" value="Transposase_20"/>
</dbReference>
<dbReference type="NCBIfam" id="NF033542">
    <property type="entry name" value="transpos_IS110"/>
    <property type="match status" value="1"/>
</dbReference>
<name>A0ABT5TFN5_9RHOB</name>
<accession>A0ABT5TFN5</accession>
<dbReference type="InterPro" id="IPR002525">
    <property type="entry name" value="Transp_IS110-like_N"/>
</dbReference>
<feature type="domain" description="Transposase IS116/IS110/IS902 C-terminal" evidence="2">
    <location>
        <begin position="210"/>
        <end position="285"/>
    </location>
</feature>